<proteinExistence type="predicted"/>
<gene>
    <name evidence="3" type="ORF">EDC26_102185</name>
</gene>
<reference evidence="3 4" key="1">
    <citation type="submission" date="2019-03" db="EMBL/GenBank/DDBJ databases">
        <title>Genomic Encyclopedia of Type Strains, Phase IV (KMG-IV): sequencing the most valuable type-strain genomes for metagenomic binning, comparative biology and taxonomic classification.</title>
        <authorList>
            <person name="Goeker M."/>
        </authorList>
    </citation>
    <scope>NUCLEOTIDE SEQUENCE [LARGE SCALE GENOMIC DNA]</scope>
    <source>
        <strain evidence="3 4">DSM 24591</strain>
    </source>
</reference>
<comment type="caution">
    <text evidence="3">The sequence shown here is derived from an EMBL/GenBank/DDBJ whole genome shotgun (WGS) entry which is preliminary data.</text>
</comment>
<dbReference type="PANTHER" id="PTHR30006">
    <property type="entry name" value="THIAMINE-BINDING PERIPLASMIC PROTEIN-RELATED"/>
    <property type="match status" value="1"/>
</dbReference>
<evidence type="ECO:0000313" key="4">
    <source>
        <dbReference type="Proteomes" id="UP000295525"/>
    </source>
</evidence>
<feature type="chain" id="PRO_5020586656" evidence="2">
    <location>
        <begin position="27"/>
        <end position="347"/>
    </location>
</feature>
<dbReference type="Proteomes" id="UP000295525">
    <property type="component" value="Unassembled WGS sequence"/>
</dbReference>
<dbReference type="OrthoDB" id="9155688at2"/>
<protein>
    <submittedName>
        <fullName evidence="3">Putative spermidine/putrescine transport system substrate-binding protein</fullName>
    </submittedName>
</protein>
<organism evidence="3 4">
    <name type="scientific">Paralcaligenes ureilyticus</name>
    <dbReference type="NCBI Taxonomy" id="627131"/>
    <lineage>
        <taxon>Bacteria</taxon>
        <taxon>Pseudomonadati</taxon>
        <taxon>Pseudomonadota</taxon>
        <taxon>Betaproteobacteria</taxon>
        <taxon>Burkholderiales</taxon>
        <taxon>Alcaligenaceae</taxon>
        <taxon>Paralcaligenes</taxon>
    </lineage>
</organism>
<dbReference type="SUPFAM" id="SSF53850">
    <property type="entry name" value="Periplasmic binding protein-like II"/>
    <property type="match status" value="1"/>
</dbReference>
<dbReference type="RefSeq" id="WP_132579826.1">
    <property type="nucleotide sequence ID" value="NZ_SMAJ01000002.1"/>
</dbReference>
<dbReference type="GO" id="GO:0030976">
    <property type="term" value="F:thiamine pyrophosphate binding"/>
    <property type="evidence" value="ECO:0007669"/>
    <property type="project" value="TreeGrafter"/>
</dbReference>
<sequence>MKIKQRIAFSASIVALTVGGTTLSHAATITVATYGGEWGDAIRDCITQPYTKATGNGVVPDPGVAGVTLAKLKQQAGSPSIDVAWIDGGVSELAAAAGVLDSLEPAQIPNLSKVIPEGLYKLPNGSIYAVSTGFYALGLVYNTKTVQVAPTSWEDLWNPKYAGLVTIPSPDNSMGIPLLYAVNKMQGGTSADFKPGFDKLKKLNVFSYFPSAGNATNSFQASEVIIGAHYASSAWAMTDKGLPIAYVVPKEGALGGDIRLHLVKGTKHLKAAQDFINFAIAPKQAACMSNRLYIGPATSGVSLSVEAQKRMPWGASGSIKNLVITDWQNVNAKRSAINDQWNKTLAR</sequence>
<name>A0A4R3MD88_9BURK</name>
<dbReference type="GO" id="GO:0015888">
    <property type="term" value="P:thiamine transport"/>
    <property type="evidence" value="ECO:0007669"/>
    <property type="project" value="TreeGrafter"/>
</dbReference>
<evidence type="ECO:0000256" key="1">
    <source>
        <dbReference type="ARBA" id="ARBA00022729"/>
    </source>
</evidence>
<keyword evidence="4" id="KW-1185">Reference proteome</keyword>
<accession>A0A4R3MD88</accession>
<dbReference type="GO" id="GO:0030975">
    <property type="term" value="F:thiamine binding"/>
    <property type="evidence" value="ECO:0007669"/>
    <property type="project" value="TreeGrafter"/>
</dbReference>
<dbReference type="GO" id="GO:0015846">
    <property type="term" value="P:polyamine transport"/>
    <property type="evidence" value="ECO:0007669"/>
    <property type="project" value="InterPro"/>
</dbReference>
<dbReference type="PANTHER" id="PTHR30006:SF2">
    <property type="entry name" value="ABC TRANSPORTER SUBSTRATE-BINDING PROTEIN"/>
    <property type="match status" value="1"/>
</dbReference>
<dbReference type="PRINTS" id="PR00909">
    <property type="entry name" value="SPERMDNBNDNG"/>
</dbReference>
<evidence type="ECO:0000256" key="2">
    <source>
        <dbReference type="SAM" id="SignalP"/>
    </source>
</evidence>
<feature type="signal peptide" evidence="2">
    <location>
        <begin position="1"/>
        <end position="26"/>
    </location>
</feature>
<dbReference type="EMBL" id="SMAJ01000002">
    <property type="protein sequence ID" value="TCT10229.1"/>
    <property type="molecule type" value="Genomic_DNA"/>
</dbReference>
<dbReference type="GO" id="GO:0019808">
    <property type="term" value="F:polyamine binding"/>
    <property type="evidence" value="ECO:0007669"/>
    <property type="project" value="InterPro"/>
</dbReference>
<dbReference type="Gene3D" id="3.40.190.10">
    <property type="entry name" value="Periplasmic binding protein-like II"/>
    <property type="match status" value="2"/>
</dbReference>
<keyword evidence="1 2" id="KW-0732">Signal</keyword>
<evidence type="ECO:0000313" key="3">
    <source>
        <dbReference type="EMBL" id="TCT10229.1"/>
    </source>
</evidence>
<dbReference type="GO" id="GO:0030288">
    <property type="term" value="C:outer membrane-bounded periplasmic space"/>
    <property type="evidence" value="ECO:0007669"/>
    <property type="project" value="TreeGrafter"/>
</dbReference>
<dbReference type="AlphaFoldDB" id="A0A4R3MD88"/>
<dbReference type="CDD" id="cd13589">
    <property type="entry name" value="PBP2_polyamine_RpCGA009"/>
    <property type="match status" value="1"/>
</dbReference>
<dbReference type="InterPro" id="IPR001188">
    <property type="entry name" value="Sperm_putr-bd"/>
</dbReference>
<dbReference type="Pfam" id="PF13343">
    <property type="entry name" value="SBP_bac_6"/>
    <property type="match status" value="1"/>
</dbReference>